<accession>A0AAD8RT01</accession>
<comment type="caution">
    <text evidence="2">The sequence shown here is derived from an EMBL/GenBank/DDBJ whole genome shotgun (WGS) entry which is preliminary data.</text>
</comment>
<gene>
    <name evidence="2" type="ORF">QYE76_005596</name>
</gene>
<evidence type="ECO:0000313" key="2">
    <source>
        <dbReference type="EMBL" id="KAK1631281.1"/>
    </source>
</evidence>
<dbReference type="EMBL" id="JAUUTY010000005">
    <property type="protein sequence ID" value="KAK1631281.1"/>
    <property type="molecule type" value="Genomic_DNA"/>
</dbReference>
<protein>
    <submittedName>
        <fullName evidence="2">Uncharacterized protein</fullName>
    </submittedName>
</protein>
<evidence type="ECO:0000313" key="3">
    <source>
        <dbReference type="Proteomes" id="UP001231189"/>
    </source>
</evidence>
<name>A0AAD8RT01_LOLMU</name>
<dbReference type="AlphaFoldDB" id="A0AAD8RT01"/>
<evidence type="ECO:0000256" key="1">
    <source>
        <dbReference type="SAM" id="MobiDB-lite"/>
    </source>
</evidence>
<keyword evidence="3" id="KW-1185">Reference proteome</keyword>
<organism evidence="2 3">
    <name type="scientific">Lolium multiflorum</name>
    <name type="common">Italian ryegrass</name>
    <name type="synonym">Lolium perenne subsp. multiflorum</name>
    <dbReference type="NCBI Taxonomy" id="4521"/>
    <lineage>
        <taxon>Eukaryota</taxon>
        <taxon>Viridiplantae</taxon>
        <taxon>Streptophyta</taxon>
        <taxon>Embryophyta</taxon>
        <taxon>Tracheophyta</taxon>
        <taxon>Spermatophyta</taxon>
        <taxon>Magnoliopsida</taxon>
        <taxon>Liliopsida</taxon>
        <taxon>Poales</taxon>
        <taxon>Poaceae</taxon>
        <taxon>BOP clade</taxon>
        <taxon>Pooideae</taxon>
        <taxon>Poodae</taxon>
        <taxon>Poeae</taxon>
        <taxon>Poeae Chloroplast Group 2 (Poeae type)</taxon>
        <taxon>Loliodinae</taxon>
        <taxon>Loliinae</taxon>
        <taxon>Lolium</taxon>
    </lineage>
</organism>
<sequence>MAEGTPVTYEDLTRSSRRSMTRSKFLEADLIGSFQRTRSHGIRWKGFSPEGALDGVDLSTPSEERQVSATCRDSPRRDTTPVPTTLPFALAAPEVPSSPAFVVYKIGGDPSDYQFLYEAPKEIPHGYTCTYVPDYVRALTNQTATAGTWNSGSSLDQILRSETWLAKYATPTNLRARLLQLARIERSETWLAKYATPTNLKAQLLQLAQSLRSKRGWLSTPLSES</sequence>
<dbReference type="Proteomes" id="UP001231189">
    <property type="component" value="Unassembled WGS sequence"/>
</dbReference>
<feature type="region of interest" description="Disordered" evidence="1">
    <location>
        <begin position="53"/>
        <end position="82"/>
    </location>
</feature>
<reference evidence="2" key="1">
    <citation type="submission" date="2023-07" db="EMBL/GenBank/DDBJ databases">
        <title>A chromosome-level genome assembly of Lolium multiflorum.</title>
        <authorList>
            <person name="Chen Y."/>
            <person name="Copetti D."/>
            <person name="Kolliker R."/>
            <person name="Studer B."/>
        </authorList>
    </citation>
    <scope>NUCLEOTIDE SEQUENCE</scope>
    <source>
        <strain evidence="2">02402/16</strain>
        <tissue evidence="2">Leaf</tissue>
    </source>
</reference>
<proteinExistence type="predicted"/>